<evidence type="ECO:0000313" key="3">
    <source>
        <dbReference type="Proteomes" id="UP000644507"/>
    </source>
</evidence>
<name>A0A918TYX9_9BACT</name>
<feature type="domain" description="LTD" evidence="1">
    <location>
        <begin position="1005"/>
        <end position="1150"/>
    </location>
</feature>
<accession>A0A918TYX9</accession>
<dbReference type="Pfam" id="PF08757">
    <property type="entry name" value="CotH"/>
    <property type="match status" value="1"/>
</dbReference>
<proteinExistence type="predicted"/>
<sequence length="1318" mass="143181">MRFLKINFGFVGLIFIASTGLSFGELLISEFLASNSGASLVDEDADGSDWVEIHNTGPDEVSLLGYRLTDDSSDTSKWVFPDVNLGADDYLVVFASDKNRQTAGSELHTNFKLSAGGEYLGLYSPAGELLNAFDPSFPEQEEDISYGVGPDGITLGYFTNPSPGSANTISPSGQVADTEFSVQRGIKYVRFTLEITTATPDAQIRYTLDGSTPTATSGLVYTGPFSIINSTVVRAAAFKAGFFPTNVDTQTYLFPFEIRTQNANGAAPAGWPGESINGQVYDFGMDPDITSRYSAQQMVDALTAIPSVALTTDIENLTNASDGIYSNPTTRGLEKPGHLEIIGGPDNLDVSVRCGLRVRGGASRNPSNPKHAFRVFFREEYGDSKFYYPLFGVEGVDEFDKIDFRTAQNYSWSKDGNVNSNTFLREVLARDLQGASGQPYTRSRYYHLYLNGIYWGLFMSQERAEANWGSSYLGGNDDNFDTIKSAGNTDGYRTEATDGTLTGDWLALWNLVQAQVSNPTTARYLQMQGLSPNGERNPALPVLLDVDNLIDYMLVLGYTGSYDSSLSDFVGASNNWFSVRNTARDDRGFVHLMHDAEHSLGAGGRWNGANDRINTTNGSNDWNNFNKSNPQVIHIKLAQSTPEYRLRFADRAHAALFNNGYLTKDRILELLEERRQTVESVIIAESARWGDAKRSDPADKEDWEGAVNSLINLFNTRGDDFLGHLRTGNLYPDVNAPAFSDFSRYVTIGTTIQLGGDAGTLYYTTDGSDPRLANNTANPNATAFNTGSASGNGFGKNSIWSFDDSGVNRGSSSIVQGNGSYDSTNWKHPDFNDSSWSSGPGILGFGNLGNSGAFAPIATSMGQGSTNTGGNSKTSYLRRKFTVPDTSEITALTGSLLADDGVIIYVNGQEVYRQNMPSGNVTFATNATTFVGGGNESSYNSFSLDPGALLNGENVVAVELHQVNDSSSDLGFDMELSWVTQATTGVVINDPLTINARILSNGEWSPLTSNYYSTGGSPNLGDLLISEVHYHPANPSTTQELAASDDDSDFEFIELVNISNKQIELKGSALAEQVINDHLEGVRFEFIDGRVLEPGERLVVVSDRNAFIARYPNTSSSIGGEFSGNLGNSGEWLRLINREGDILASFRYNDTEPWPLEADGDGLSLQLAALKSDVDYSDPLSWMAITTNGSPGASATGPFIGAADADFDSDGISALFEYFSGTNEMDATSVPDFGLTLGTTSDGTGYLYSFTRDPEAFGFDAEIEHSLDLNTWGAPPAGSELLWREVLPDGRLKETYWIHRGESLTEREFMRIQLELTE</sequence>
<dbReference type="InterPro" id="IPR059177">
    <property type="entry name" value="GH29D-like_dom"/>
</dbReference>
<dbReference type="InterPro" id="IPR001322">
    <property type="entry name" value="Lamin_tail_dom"/>
</dbReference>
<dbReference type="Gene3D" id="2.60.40.1260">
    <property type="entry name" value="Lamin Tail domain"/>
    <property type="match status" value="2"/>
</dbReference>
<dbReference type="PROSITE" id="PS51841">
    <property type="entry name" value="LTD"/>
    <property type="match status" value="2"/>
</dbReference>
<keyword evidence="3" id="KW-1185">Reference proteome</keyword>
<dbReference type="InterPro" id="IPR036415">
    <property type="entry name" value="Lamin_tail_dom_sf"/>
</dbReference>
<comment type="caution">
    <text evidence="2">The sequence shown here is derived from an EMBL/GenBank/DDBJ whole genome shotgun (WGS) entry which is preliminary data.</text>
</comment>
<dbReference type="RefSeq" id="WP_189574440.1">
    <property type="nucleotide sequence ID" value="NZ_BMXI01000025.1"/>
</dbReference>
<evidence type="ECO:0000313" key="2">
    <source>
        <dbReference type="EMBL" id="GHC67613.1"/>
    </source>
</evidence>
<dbReference type="Pfam" id="PF00932">
    <property type="entry name" value="LTD"/>
    <property type="match status" value="2"/>
</dbReference>
<dbReference type="InterPro" id="IPR014867">
    <property type="entry name" value="Spore_coat_CotH_CotH2/3/7"/>
</dbReference>
<reference evidence="2" key="2">
    <citation type="submission" date="2020-09" db="EMBL/GenBank/DDBJ databases">
        <authorList>
            <person name="Sun Q."/>
            <person name="Kim S."/>
        </authorList>
    </citation>
    <scope>NUCLEOTIDE SEQUENCE</scope>
    <source>
        <strain evidence="2">KCTC 12988</strain>
    </source>
</reference>
<protein>
    <recommendedName>
        <fullName evidence="1">LTD domain-containing protein</fullName>
    </recommendedName>
</protein>
<dbReference type="EMBL" id="BMXI01000025">
    <property type="protein sequence ID" value="GHC67613.1"/>
    <property type="molecule type" value="Genomic_DNA"/>
</dbReference>
<reference evidence="2" key="1">
    <citation type="journal article" date="2014" name="Int. J. Syst. Evol. Microbiol.">
        <title>Complete genome sequence of Corynebacterium casei LMG S-19264T (=DSM 44701T), isolated from a smear-ripened cheese.</title>
        <authorList>
            <consortium name="US DOE Joint Genome Institute (JGI-PGF)"/>
            <person name="Walter F."/>
            <person name="Albersmeier A."/>
            <person name="Kalinowski J."/>
            <person name="Ruckert C."/>
        </authorList>
    </citation>
    <scope>NUCLEOTIDE SEQUENCE</scope>
    <source>
        <strain evidence="2">KCTC 12988</strain>
    </source>
</reference>
<dbReference type="Pfam" id="PF13290">
    <property type="entry name" value="CHB_HEX_C_1"/>
    <property type="match status" value="1"/>
</dbReference>
<dbReference type="Proteomes" id="UP000644507">
    <property type="component" value="Unassembled WGS sequence"/>
</dbReference>
<gene>
    <name evidence="2" type="ORF">GCM10007100_39600</name>
</gene>
<dbReference type="Gene3D" id="2.60.120.260">
    <property type="entry name" value="Galactose-binding domain-like"/>
    <property type="match status" value="1"/>
</dbReference>
<dbReference type="SUPFAM" id="SSF74853">
    <property type="entry name" value="Lamin A/C globular tail domain"/>
    <property type="match status" value="2"/>
</dbReference>
<evidence type="ECO:0000259" key="1">
    <source>
        <dbReference type="PROSITE" id="PS51841"/>
    </source>
</evidence>
<feature type="domain" description="LTD" evidence="1">
    <location>
        <begin position="19"/>
        <end position="184"/>
    </location>
</feature>
<organism evidence="2 3">
    <name type="scientific">Roseibacillus persicicus</name>
    <dbReference type="NCBI Taxonomy" id="454148"/>
    <lineage>
        <taxon>Bacteria</taxon>
        <taxon>Pseudomonadati</taxon>
        <taxon>Verrucomicrobiota</taxon>
        <taxon>Verrucomicrobiia</taxon>
        <taxon>Verrucomicrobiales</taxon>
        <taxon>Verrucomicrobiaceae</taxon>
        <taxon>Roseibacillus</taxon>
    </lineage>
</organism>